<dbReference type="STRING" id="655015.B1812_15095"/>
<dbReference type="Proteomes" id="UP000193978">
    <property type="component" value="Chromosome"/>
</dbReference>
<evidence type="ECO:0000313" key="3">
    <source>
        <dbReference type="Proteomes" id="UP000193978"/>
    </source>
</evidence>
<proteinExistence type="predicted"/>
<reference evidence="2 3" key="1">
    <citation type="submission" date="2017-02" db="EMBL/GenBank/DDBJ databases">
        <authorList>
            <person name="Peterson S.W."/>
        </authorList>
    </citation>
    <scope>NUCLEOTIDE SEQUENCE [LARGE SCALE GENOMIC DNA]</scope>
    <source>
        <strain evidence="2 3">S285</strain>
    </source>
</reference>
<dbReference type="KEGG" id="mbry:B1812_15095"/>
<evidence type="ECO:0000256" key="1">
    <source>
        <dbReference type="SAM" id="MobiDB-lite"/>
    </source>
</evidence>
<dbReference type="EMBL" id="CP019948">
    <property type="protein sequence ID" value="ARN82193.1"/>
    <property type="molecule type" value="Genomic_DNA"/>
</dbReference>
<feature type="region of interest" description="Disordered" evidence="1">
    <location>
        <begin position="182"/>
        <end position="204"/>
    </location>
</feature>
<organism evidence="2 3">
    <name type="scientific">Methylocystis bryophila</name>
    <dbReference type="NCBI Taxonomy" id="655015"/>
    <lineage>
        <taxon>Bacteria</taxon>
        <taxon>Pseudomonadati</taxon>
        <taxon>Pseudomonadota</taxon>
        <taxon>Alphaproteobacteria</taxon>
        <taxon>Hyphomicrobiales</taxon>
        <taxon>Methylocystaceae</taxon>
        <taxon>Methylocystis</taxon>
    </lineage>
</organism>
<name>A0A1W6MX95_9HYPH</name>
<keyword evidence="3" id="KW-1185">Reference proteome</keyword>
<gene>
    <name evidence="2" type="ORF">B1812_15095</name>
</gene>
<evidence type="ECO:0008006" key="4">
    <source>
        <dbReference type="Google" id="ProtNLM"/>
    </source>
</evidence>
<sequence length="659" mass="74254">MLNVSRHFEALQMNEIKAFVGHSFTADDKDVVDRFTAIFNEIEKLHPSFSWVHAESAESSGIDEKVLALFSEKNVFIGICTKRECVVPIDFSLKDHILSRLTNNTPTWKTSDWIIQEIGLAIGLGYKLILLVESGVRLPGGLQGSVEYIPFERAAPERSFTKLAQMISSIAPSKMVVESVAAQSANESEPAATPPSNSDWKTPKPEWRLQDYQFAFRGALVFGDKAAEIDLDKKYLATAEVNEDENRTKWVAFREYERILFGTNGSIQVLKQLSESNPTCAAVFEYLAKSFLEFRQFSDASKYFKIASDLVMDQKSKARLFGDSIVMLAKAKAESSEISVAVEKLKEYICENEIDKYELFVVMRRLAEVNRQSYEEIAYMQLMLECDPSDTKTRFLLAFEHAQLGNDELAVYHYNMIPFADRNPITWNNLGVAFDKIKLPAMSVDAYRMARKSGETLAMSNLAFKFLSAGFLAEAKEVIDDAMKRTEIHGNIPRALTLLKEQEANESKLLEEIIERSAKVNAFLINYGYAIFRKPARSMEGSWKDINCELRISILGKSLSAEGRYQKSINAFGLGGLVVPGLIHPAPETWIVEYVGTVHGSAVEAMQYTYKDGDQPSLLSRASTGRKTFLILSENEMEFQCMIDLNEQVKSFSRISRIS</sequence>
<dbReference type="SUPFAM" id="SSF48452">
    <property type="entry name" value="TPR-like"/>
    <property type="match status" value="1"/>
</dbReference>
<evidence type="ECO:0000313" key="2">
    <source>
        <dbReference type="EMBL" id="ARN82193.1"/>
    </source>
</evidence>
<protein>
    <recommendedName>
        <fullName evidence="4">CD-NTase-associated protein 12/Pycsar effector protein TIR domain-containing protein</fullName>
    </recommendedName>
</protein>
<dbReference type="AlphaFoldDB" id="A0A1W6MX95"/>
<dbReference type="Gene3D" id="1.25.40.10">
    <property type="entry name" value="Tetratricopeptide repeat domain"/>
    <property type="match status" value="1"/>
</dbReference>
<dbReference type="InterPro" id="IPR011990">
    <property type="entry name" value="TPR-like_helical_dom_sf"/>
</dbReference>
<accession>A0A1W6MX95</accession>